<name>A0A3S9A166_9BACL</name>
<dbReference type="PANTHER" id="PTHR45228">
    <property type="entry name" value="CYCLIC DI-GMP PHOSPHODIESTERASE TM_0186-RELATED"/>
    <property type="match status" value="1"/>
</dbReference>
<keyword evidence="1" id="KW-0472">Membrane</keyword>
<evidence type="ECO:0000259" key="2">
    <source>
        <dbReference type="PROSITE" id="PS51832"/>
    </source>
</evidence>
<dbReference type="InterPro" id="IPR052020">
    <property type="entry name" value="Cyclic_di-GMP/3'3'-cGAMP_PDE"/>
</dbReference>
<evidence type="ECO:0000256" key="1">
    <source>
        <dbReference type="SAM" id="Phobius"/>
    </source>
</evidence>
<dbReference type="PANTHER" id="PTHR45228:SF4">
    <property type="entry name" value="LIPOPROTEIN"/>
    <property type="match status" value="1"/>
</dbReference>
<dbReference type="InterPro" id="IPR003607">
    <property type="entry name" value="HD/PDEase_dom"/>
</dbReference>
<dbReference type="Gene3D" id="1.10.3210.10">
    <property type="entry name" value="Hypothetical protein af1432"/>
    <property type="match status" value="1"/>
</dbReference>
<evidence type="ECO:0000313" key="4">
    <source>
        <dbReference type="Proteomes" id="UP000272528"/>
    </source>
</evidence>
<dbReference type="SMART" id="SM00471">
    <property type="entry name" value="HDc"/>
    <property type="match status" value="1"/>
</dbReference>
<sequence length="484" mass="53813">MQLKGKSVIGPILSVVLPIGVFEWVRSLGTKDVSLVVPAGHFHIVTIVAALAMLVAIGVGITGHRLRNIQVGFMSIAYLSLSGVFFLHGLTTPGFLMHEDYMPKIFAQLSVLLTAVWLALSAVSSDHWSVRLMSKWRILLLPGWLVLLGVLCALTIRYPDAIDHLPLTINPYKWIAGAATGAACLWTMYRYWHANQHGRIPLQQAIVYSTGLIVASQYIILMGSAWKLSWWLYHFLLLGSLLTMLLGLVRQYFSKGSFSTSLRILFQSDPRAWLEEWITPSVHALIMATEARDSYTAGHNKRVALYALRLGEVMGLTKHQLQAIAHGGVVHDVGKLRVPDSILNKRGKLTTEERLVIERHPVSGYEICRQLGFLRDELSIIRSHHEKWDGTGYPDRLSGEGIPLLARITAVADVYDALTSSRSYRLAMSHEDAMEIILSGSGVHFDPMCVMAWEKLASIDAQFFAEIAASDRTLHLAHSHKAAQ</sequence>
<evidence type="ECO:0000313" key="3">
    <source>
        <dbReference type="EMBL" id="AZN39415.1"/>
    </source>
</evidence>
<keyword evidence="4" id="KW-1185">Reference proteome</keyword>
<dbReference type="EMBL" id="CP034437">
    <property type="protein sequence ID" value="AZN39415.1"/>
    <property type="molecule type" value="Genomic_DNA"/>
</dbReference>
<feature type="transmembrane region" description="Helical" evidence="1">
    <location>
        <begin position="232"/>
        <end position="253"/>
    </location>
</feature>
<dbReference type="CDD" id="cd00077">
    <property type="entry name" value="HDc"/>
    <property type="match status" value="1"/>
</dbReference>
<dbReference type="InterPro" id="IPR037522">
    <property type="entry name" value="HD_GYP_dom"/>
</dbReference>
<feature type="transmembrane region" description="Helical" evidence="1">
    <location>
        <begin position="40"/>
        <end position="59"/>
    </location>
</feature>
<dbReference type="PROSITE" id="PS51832">
    <property type="entry name" value="HD_GYP"/>
    <property type="match status" value="1"/>
</dbReference>
<reference evidence="4" key="1">
    <citation type="submission" date="2018-12" db="EMBL/GenBank/DDBJ databases">
        <title>Genome sequence of Peanibacillus sp.</title>
        <authorList>
            <person name="Subramani G."/>
            <person name="Srinivasan S."/>
            <person name="Kim M.K."/>
        </authorList>
    </citation>
    <scope>NUCLEOTIDE SEQUENCE [LARGE SCALE GENOMIC DNA]</scope>
    <source>
        <strain evidence="4">18JY67-1</strain>
    </source>
</reference>
<dbReference type="Pfam" id="PF13487">
    <property type="entry name" value="HD_5"/>
    <property type="match status" value="1"/>
</dbReference>
<dbReference type="OrthoDB" id="9759601at2"/>
<feature type="transmembrane region" description="Helical" evidence="1">
    <location>
        <begin position="205"/>
        <end position="226"/>
    </location>
</feature>
<feature type="domain" description="HD-GYP" evidence="2">
    <location>
        <begin position="274"/>
        <end position="469"/>
    </location>
</feature>
<feature type="transmembrane region" description="Helical" evidence="1">
    <location>
        <begin position="105"/>
        <end position="124"/>
    </location>
</feature>
<protein>
    <submittedName>
        <fullName evidence="3">HD-GYP domain-containing protein</fullName>
    </submittedName>
</protein>
<keyword evidence="1" id="KW-0812">Transmembrane</keyword>
<dbReference type="KEGG" id="palb:EJC50_06885"/>
<feature type="transmembrane region" description="Helical" evidence="1">
    <location>
        <begin position="174"/>
        <end position="193"/>
    </location>
</feature>
<feature type="transmembrane region" description="Helical" evidence="1">
    <location>
        <begin position="7"/>
        <end position="25"/>
    </location>
</feature>
<accession>A0A3S9A166</accession>
<proteinExistence type="predicted"/>
<dbReference type="RefSeq" id="WP_126013968.1">
    <property type="nucleotide sequence ID" value="NZ_CP034437.1"/>
</dbReference>
<dbReference type="Proteomes" id="UP000272528">
    <property type="component" value="Chromosome"/>
</dbReference>
<dbReference type="SUPFAM" id="SSF109604">
    <property type="entry name" value="HD-domain/PDEase-like"/>
    <property type="match status" value="1"/>
</dbReference>
<keyword evidence="1" id="KW-1133">Transmembrane helix</keyword>
<dbReference type="AlphaFoldDB" id="A0A3S9A166"/>
<organism evidence="3 4">
    <name type="scientific">Paenibacillus albus</name>
    <dbReference type="NCBI Taxonomy" id="2495582"/>
    <lineage>
        <taxon>Bacteria</taxon>
        <taxon>Bacillati</taxon>
        <taxon>Bacillota</taxon>
        <taxon>Bacilli</taxon>
        <taxon>Bacillales</taxon>
        <taxon>Paenibacillaceae</taxon>
        <taxon>Paenibacillus</taxon>
    </lineage>
</organism>
<gene>
    <name evidence="3" type="ORF">EJC50_06885</name>
</gene>
<feature type="transmembrane region" description="Helical" evidence="1">
    <location>
        <begin position="71"/>
        <end position="90"/>
    </location>
</feature>
<feature type="transmembrane region" description="Helical" evidence="1">
    <location>
        <begin position="136"/>
        <end position="158"/>
    </location>
</feature>